<keyword evidence="1" id="KW-0488">Methylation</keyword>
<reference evidence="3 4" key="1">
    <citation type="submission" date="2017-09" db="EMBL/GenBank/DDBJ databases">
        <title>Depth-based differentiation of microbial function through sediment-hosted aquifers and enrichment of novel symbionts in the deep terrestrial subsurface.</title>
        <authorList>
            <person name="Probst A.J."/>
            <person name="Ladd B."/>
            <person name="Jarett J.K."/>
            <person name="Geller-Mcgrath D.E."/>
            <person name="Sieber C.M."/>
            <person name="Emerson J.B."/>
            <person name="Anantharaman K."/>
            <person name="Thomas B.C."/>
            <person name="Malmstrom R."/>
            <person name="Stieglmeier M."/>
            <person name="Klingl A."/>
            <person name="Woyke T."/>
            <person name="Ryan C.M."/>
            <person name="Banfield J.F."/>
        </authorList>
    </citation>
    <scope>NUCLEOTIDE SEQUENCE [LARGE SCALE GENOMIC DNA]</scope>
    <source>
        <strain evidence="3">CG11_big_fil_rev_8_21_14_0_20_39_10</strain>
    </source>
</reference>
<dbReference type="NCBIfam" id="TIGR02532">
    <property type="entry name" value="IV_pilin_GFxxxE"/>
    <property type="match status" value="1"/>
</dbReference>
<dbReference type="InterPro" id="IPR012902">
    <property type="entry name" value="N_methyl_site"/>
</dbReference>
<dbReference type="Pfam" id="PF07963">
    <property type="entry name" value="N_methyl"/>
    <property type="match status" value="1"/>
</dbReference>
<dbReference type="PROSITE" id="PS00409">
    <property type="entry name" value="PROKAR_NTER_METHYL"/>
    <property type="match status" value="1"/>
</dbReference>
<protein>
    <recommendedName>
        <fullName evidence="5">Pilus assembly protein</fullName>
    </recommendedName>
</protein>
<dbReference type="EMBL" id="PCWW01000051">
    <property type="protein sequence ID" value="PIR13210.1"/>
    <property type="molecule type" value="Genomic_DNA"/>
</dbReference>
<gene>
    <name evidence="3" type="ORF">COV49_02995</name>
</gene>
<feature type="non-terminal residue" evidence="3">
    <location>
        <position position="65"/>
    </location>
</feature>
<keyword evidence="2" id="KW-1133">Transmembrane helix</keyword>
<dbReference type="InterPro" id="IPR045584">
    <property type="entry name" value="Pilin-like"/>
</dbReference>
<dbReference type="AlphaFoldDB" id="A0A2M6K8Z5"/>
<name>A0A2M6K8Z5_9BACT</name>
<keyword evidence="2" id="KW-0472">Membrane</keyword>
<dbReference type="InterPro" id="IPR000983">
    <property type="entry name" value="Bac_GSPG_pilin"/>
</dbReference>
<proteinExistence type="predicted"/>
<evidence type="ECO:0000256" key="2">
    <source>
        <dbReference type="SAM" id="Phobius"/>
    </source>
</evidence>
<accession>A0A2M6K8Z5</accession>
<keyword evidence="2" id="KW-0812">Transmembrane</keyword>
<dbReference type="Proteomes" id="UP000230869">
    <property type="component" value="Unassembled WGS sequence"/>
</dbReference>
<dbReference type="SUPFAM" id="SSF54523">
    <property type="entry name" value="Pili subunits"/>
    <property type="match status" value="1"/>
</dbReference>
<evidence type="ECO:0000313" key="3">
    <source>
        <dbReference type="EMBL" id="PIR13210.1"/>
    </source>
</evidence>
<evidence type="ECO:0008006" key="5">
    <source>
        <dbReference type="Google" id="ProtNLM"/>
    </source>
</evidence>
<dbReference type="GO" id="GO:0015627">
    <property type="term" value="C:type II protein secretion system complex"/>
    <property type="evidence" value="ECO:0007669"/>
    <property type="project" value="InterPro"/>
</dbReference>
<dbReference type="PRINTS" id="PR00813">
    <property type="entry name" value="BCTERIALGSPG"/>
</dbReference>
<dbReference type="Gene3D" id="3.30.700.10">
    <property type="entry name" value="Glycoprotein, Type 4 Pilin"/>
    <property type="match status" value="1"/>
</dbReference>
<feature type="transmembrane region" description="Helical" evidence="2">
    <location>
        <begin position="21"/>
        <end position="42"/>
    </location>
</feature>
<evidence type="ECO:0000256" key="1">
    <source>
        <dbReference type="ARBA" id="ARBA00022481"/>
    </source>
</evidence>
<organism evidence="3 4">
    <name type="scientific">Candidatus Falkowbacteria bacterium CG11_big_fil_rev_8_21_14_0_20_39_10</name>
    <dbReference type="NCBI Taxonomy" id="1974570"/>
    <lineage>
        <taxon>Bacteria</taxon>
        <taxon>Candidatus Falkowiibacteriota</taxon>
    </lineage>
</organism>
<comment type="caution">
    <text evidence="3">The sequence shown here is derived from an EMBL/GenBank/DDBJ whole genome shotgun (WGS) entry which is preliminary data.</text>
</comment>
<sequence>MIIHKNILQARDHKGFTLIELIVVVGIISVLLTMSIGSYSNVMRNLRDTKRKDDLQKIQAALEQY</sequence>
<dbReference type="GO" id="GO:0015628">
    <property type="term" value="P:protein secretion by the type II secretion system"/>
    <property type="evidence" value="ECO:0007669"/>
    <property type="project" value="InterPro"/>
</dbReference>
<evidence type="ECO:0000313" key="4">
    <source>
        <dbReference type="Proteomes" id="UP000230869"/>
    </source>
</evidence>